<dbReference type="KEGG" id="tps:THAPSDRAFT_23217"/>
<dbReference type="HOGENOM" id="CLU_333311_0_0_1"/>
<dbReference type="AlphaFoldDB" id="B8C464"/>
<dbReference type="Proteomes" id="UP000001449">
    <property type="component" value="Chromosome 6"/>
</dbReference>
<keyword evidence="4" id="KW-0472">Membrane</keyword>
<dbReference type="RefSeq" id="XP_002291167.1">
    <property type="nucleotide sequence ID" value="XM_002291131.1"/>
</dbReference>
<dbReference type="GO" id="GO:0016020">
    <property type="term" value="C:membrane"/>
    <property type="evidence" value="ECO:0007669"/>
    <property type="project" value="UniProtKB-SubCell"/>
</dbReference>
<accession>B8C464</accession>
<feature type="compositionally biased region" description="Gly residues" evidence="5">
    <location>
        <begin position="248"/>
        <end position="257"/>
    </location>
</feature>
<dbReference type="GeneID" id="7442737"/>
<evidence type="ECO:0000256" key="1">
    <source>
        <dbReference type="ARBA" id="ARBA00004167"/>
    </source>
</evidence>
<dbReference type="InterPro" id="IPR024129">
    <property type="entry name" value="Sphingomy_SMPD4"/>
</dbReference>
<dbReference type="PaxDb" id="35128-Thaps23217"/>
<feature type="compositionally biased region" description="Low complexity" evidence="5">
    <location>
        <begin position="299"/>
        <end position="312"/>
    </location>
</feature>
<organism evidence="6 7">
    <name type="scientific">Thalassiosira pseudonana</name>
    <name type="common">Marine diatom</name>
    <name type="synonym">Cyclotella nana</name>
    <dbReference type="NCBI Taxonomy" id="35128"/>
    <lineage>
        <taxon>Eukaryota</taxon>
        <taxon>Sar</taxon>
        <taxon>Stramenopiles</taxon>
        <taxon>Ochrophyta</taxon>
        <taxon>Bacillariophyta</taxon>
        <taxon>Coscinodiscophyceae</taxon>
        <taxon>Thalassiosirophycidae</taxon>
        <taxon>Thalassiosirales</taxon>
        <taxon>Thalassiosiraceae</taxon>
        <taxon>Thalassiosira</taxon>
    </lineage>
</organism>
<keyword evidence="2" id="KW-0812">Transmembrane</keyword>
<keyword evidence="3" id="KW-1133">Transmembrane helix</keyword>
<proteinExistence type="predicted"/>
<feature type="region of interest" description="Disordered" evidence="5">
    <location>
        <begin position="299"/>
        <end position="351"/>
    </location>
</feature>
<feature type="compositionally biased region" description="Low complexity" evidence="5">
    <location>
        <begin position="135"/>
        <end position="148"/>
    </location>
</feature>
<dbReference type="STRING" id="35128.B8C464"/>
<dbReference type="EMBL" id="CM000643">
    <property type="protein sequence ID" value="EED91274.1"/>
    <property type="molecule type" value="Genomic_DNA"/>
</dbReference>
<evidence type="ECO:0000256" key="2">
    <source>
        <dbReference type="ARBA" id="ARBA00022692"/>
    </source>
</evidence>
<evidence type="ECO:0000313" key="6">
    <source>
        <dbReference type="EMBL" id="EED91274.1"/>
    </source>
</evidence>
<dbReference type="GO" id="GO:0046475">
    <property type="term" value="P:glycerophospholipid catabolic process"/>
    <property type="evidence" value="ECO:0000318"/>
    <property type="project" value="GO_Central"/>
</dbReference>
<gene>
    <name evidence="6" type="ORF">THAPSDRAFT_23217</name>
</gene>
<dbReference type="Pfam" id="PF14724">
    <property type="entry name" value="mit_SMPDase"/>
    <property type="match status" value="1"/>
</dbReference>
<keyword evidence="7" id="KW-1185">Reference proteome</keyword>
<reference evidence="6 7" key="2">
    <citation type="journal article" date="2008" name="Nature">
        <title>The Phaeodactylum genome reveals the evolutionary history of diatom genomes.</title>
        <authorList>
            <person name="Bowler C."/>
            <person name="Allen A.E."/>
            <person name="Badger J.H."/>
            <person name="Grimwood J."/>
            <person name="Jabbari K."/>
            <person name="Kuo A."/>
            <person name="Maheswari U."/>
            <person name="Martens C."/>
            <person name="Maumus F."/>
            <person name="Otillar R.P."/>
            <person name="Rayko E."/>
            <person name="Salamov A."/>
            <person name="Vandepoele K."/>
            <person name="Beszteri B."/>
            <person name="Gruber A."/>
            <person name="Heijde M."/>
            <person name="Katinka M."/>
            <person name="Mock T."/>
            <person name="Valentin K."/>
            <person name="Verret F."/>
            <person name="Berges J.A."/>
            <person name="Brownlee C."/>
            <person name="Cadoret J.P."/>
            <person name="Chiovitti A."/>
            <person name="Choi C.J."/>
            <person name="Coesel S."/>
            <person name="De Martino A."/>
            <person name="Detter J.C."/>
            <person name="Durkin C."/>
            <person name="Falciatore A."/>
            <person name="Fournet J."/>
            <person name="Haruta M."/>
            <person name="Huysman M.J."/>
            <person name="Jenkins B.D."/>
            <person name="Jiroutova K."/>
            <person name="Jorgensen R.E."/>
            <person name="Joubert Y."/>
            <person name="Kaplan A."/>
            <person name="Kroger N."/>
            <person name="Kroth P.G."/>
            <person name="La Roche J."/>
            <person name="Lindquist E."/>
            <person name="Lommer M."/>
            <person name="Martin-Jezequel V."/>
            <person name="Lopez P.J."/>
            <person name="Lucas S."/>
            <person name="Mangogna M."/>
            <person name="McGinnis K."/>
            <person name="Medlin L.K."/>
            <person name="Montsant A."/>
            <person name="Oudot-Le Secq M.P."/>
            <person name="Napoli C."/>
            <person name="Obornik M."/>
            <person name="Parker M.S."/>
            <person name="Petit J.L."/>
            <person name="Porcel B.M."/>
            <person name="Poulsen N."/>
            <person name="Robison M."/>
            <person name="Rychlewski L."/>
            <person name="Rynearson T.A."/>
            <person name="Schmutz J."/>
            <person name="Shapiro H."/>
            <person name="Siaut M."/>
            <person name="Stanley M."/>
            <person name="Sussman M.R."/>
            <person name="Taylor A.R."/>
            <person name="Vardi A."/>
            <person name="von Dassow P."/>
            <person name="Vyverman W."/>
            <person name="Willis A."/>
            <person name="Wyrwicz L.S."/>
            <person name="Rokhsar D.S."/>
            <person name="Weissenbach J."/>
            <person name="Armbrust E.V."/>
            <person name="Green B.R."/>
            <person name="Van de Peer Y."/>
            <person name="Grigoriev I.V."/>
        </authorList>
    </citation>
    <scope>NUCLEOTIDE SEQUENCE [LARGE SCALE GENOMIC DNA]</scope>
    <source>
        <strain evidence="6 7">CCMP1335</strain>
    </source>
</reference>
<dbReference type="PANTHER" id="PTHR12988">
    <property type="entry name" value="SPHINGOMYELIN PHOSPHODIESTERASE 4"/>
    <property type="match status" value="1"/>
</dbReference>
<feature type="region of interest" description="Disordered" evidence="5">
    <location>
        <begin position="248"/>
        <end position="268"/>
    </location>
</feature>
<dbReference type="InParanoid" id="B8C464"/>
<dbReference type="GO" id="GO:0006685">
    <property type="term" value="P:sphingomyelin catabolic process"/>
    <property type="evidence" value="ECO:0000318"/>
    <property type="project" value="GO_Central"/>
</dbReference>
<sequence>MLLEEALSGSNTSSSTAPLPPADAALALLSFLRDELPAGGIAAEKRFINLFPLIVDRAFGSLVLPPNSGNAVGGTKEVGGSSPSSPVAAAAAAAAADVTASTVSTSVSPTELAKWSYRHDEGGWLGLQSQPSPPSSSSSQRRSSAVSSHLHPNRPPSLDSDPIIRLLRAPRRTTPNTNNAGVGVGFNNAPTLLDALSAESIHRPSVRFKFPLGGLMLDPLLEDWKVCFIAELSVGGVTNQGRGGFGGSGGGAFGTPGGNKQVMEKDEATTATAAHPVYLLSAGPEKQLELRPYYQMVNQQLQQQQQQQQQQQHNRHSSPFKSHTGFGGSPRSSPVMGSPLKQRQTPGMMMGSINANKTIEPLVELSMMEYYMLVFLRFPMANSSWQIQQHQQQTAGQRYSMQRSGPTYGQRMYSYLFSTYLSYYLPHGVVTTDYVPVGDGSSSGGSGTTTTSTEGLTASGLDRTSELFLRLVIEFWIQGYNVIPTTNDAVIRYRRVRNSADLNAGPSLRDALEMTQPSKVQFKPPTSQIQVGILSLVRHLVSDSAVRTMVQTASGNCQRQQKVESEGSSNAGRPSAEAVLASDGLVSKVAWCLPPAMTAIQSSVLNYIRLGLSCGAIHQQNSSFHRALETWLIWLEPWNYVMKRRVVTTNTGGGNNGNGSPSATNIAGEFLRNAAATVSSQRVEYYPAYNQPKPASPSTYSSQWEAYVVSNLYVYIVPLAIFLRRARELEFSSSSEYPRSLALVRRVLRVYSTPVVAVLNSVLNKRSDAVTSALVGRHRENLGCFCPPTDWRLTSCQVDATNLLEEIFSQYQKRKANMDFFDRCEAKFDAIFSTGRMGSDEAALQTVLSQVQCLVNLPMDYQVLPDEPQPTRGFWLMRILGFGKAEVTGGSLAPERGPDGKLTDLGRQQINAGMRKCNAMDVHFIGDPMLARYKSYEVPVLVDLAISASNYLNEKLGLVVPDLADGADADDDALLKHYHEMERYNKIALRVNLRFLADSRNIIFISIALWLLRTVGGIFR</sequence>
<evidence type="ECO:0000256" key="4">
    <source>
        <dbReference type="ARBA" id="ARBA00023136"/>
    </source>
</evidence>
<dbReference type="GO" id="GO:0046513">
    <property type="term" value="P:ceramide biosynthetic process"/>
    <property type="evidence" value="ECO:0000318"/>
    <property type="project" value="GO_Central"/>
</dbReference>
<name>B8C464_THAPS</name>
<dbReference type="eggNOG" id="ENOG502T453">
    <property type="taxonomic scope" value="Eukaryota"/>
</dbReference>
<feature type="region of interest" description="Disordered" evidence="5">
    <location>
        <begin position="123"/>
        <end position="163"/>
    </location>
</feature>
<evidence type="ECO:0000256" key="5">
    <source>
        <dbReference type="SAM" id="MobiDB-lite"/>
    </source>
</evidence>
<dbReference type="OMA" id="WLIWLEP"/>
<protein>
    <submittedName>
        <fullName evidence="6">Uncharacterized protein</fullName>
    </submittedName>
</protein>
<evidence type="ECO:0000256" key="3">
    <source>
        <dbReference type="ARBA" id="ARBA00022989"/>
    </source>
</evidence>
<evidence type="ECO:0000313" key="7">
    <source>
        <dbReference type="Proteomes" id="UP000001449"/>
    </source>
</evidence>
<comment type="subcellular location">
    <subcellularLocation>
        <location evidence="1">Membrane</location>
        <topology evidence="1">Single-pass membrane protein</topology>
    </subcellularLocation>
</comment>
<dbReference type="PANTHER" id="PTHR12988:SF6">
    <property type="entry name" value="SPHINGOMYELIN PHOSPHODIESTERASE 4"/>
    <property type="match status" value="1"/>
</dbReference>
<dbReference type="GO" id="GO:0050290">
    <property type="term" value="F:sphingomyelin phosphodiesterase D activity"/>
    <property type="evidence" value="ECO:0000318"/>
    <property type="project" value="GO_Central"/>
</dbReference>
<reference evidence="6 7" key="1">
    <citation type="journal article" date="2004" name="Science">
        <title>The genome of the diatom Thalassiosira pseudonana: ecology, evolution, and metabolism.</title>
        <authorList>
            <person name="Armbrust E.V."/>
            <person name="Berges J.A."/>
            <person name="Bowler C."/>
            <person name="Green B.R."/>
            <person name="Martinez D."/>
            <person name="Putnam N.H."/>
            <person name="Zhou S."/>
            <person name="Allen A.E."/>
            <person name="Apt K.E."/>
            <person name="Bechner M."/>
            <person name="Brzezinski M.A."/>
            <person name="Chaal B.K."/>
            <person name="Chiovitti A."/>
            <person name="Davis A.K."/>
            <person name="Demarest M.S."/>
            <person name="Detter J.C."/>
            <person name="Glavina T."/>
            <person name="Goodstein D."/>
            <person name="Hadi M.Z."/>
            <person name="Hellsten U."/>
            <person name="Hildebrand M."/>
            <person name="Jenkins B.D."/>
            <person name="Jurka J."/>
            <person name="Kapitonov V.V."/>
            <person name="Kroger N."/>
            <person name="Lau W.W."/>
            <person name="Lane T.W."/>
            <person name="Larimer F.W."/>
            <person name="Lippmeier J.C."/>
            <person name="Lucas S."/>
            <person name="Medina M."/>
            <person name="Montsant A."/>
            <person name="Obornik M."/>
            <person name="Parker M.S."/>
            <person name="Palenik B."/>
            <person name="Pazour G.J."/>
            <person name="Richardson P.M."/>
            <person name="Rynearson T.A."/>
            <person name="Saito M.A."/>
            <person name="Schwartz D.C."/>
            <person name="Thamatrakoln K."/>
            <person name="Valentin K."/>
            <person name="Vardi A."/>
            <person name="Wilkerson F.P."/>
            <person name="Rokhsar D.S."/>
        </authorList>
    </citation>
    <scope>NUCLEOTIDE SEQUENCE [LARGE SCALE GENOMIC DNA]</scope>
    <source>
        <strain evidence="6 7">CCMP1335</strain>
    </source>
</reference>